<organism evidence="3 4">
    <name type="scientific">Bacillus cereus</name>
    <dbReference type="NCBI Taxonomy" id="1396"/>
    <lineage>
        <taxon>Bacteria</taxon>
        <taxon>Bacillati</taxon>
        <taxon>Bacillota</taxon>
        <taxon>Bacilli</taxon>
        <taxon>Bacillales</taxon>
        <taxon>Bacillaceae</taxon>
        <taxon>Bacillus</taxon>
        <taxon>Bacillus cereus group</taxon>
    </lineage>
</organism>
<dbReference type="AlphaFoldDB" id="A0A9X9F3E8"/>
<protein>
    <submittedName>
        <fullName evidence="3">Peptidoglycan-binding protein</fullName>
    </submittedName>
</protein>
<sequence length="172" mass="20080">RDSVEIIDIPEHTLIGQYPQQESQQELQQEHKEQQESRQNLDVDVVLPEFVIVHDGHPNTPAPRYKLRFKDYIKNVLASEVYPTWKKDALIANALCVISYTLNRIYTNYYKDKGFTITGITQFDHKYTHGRNTFEETDDVVEEVFKQYIAKPGENAPLFAQYRAGKKQPCPF</sequence>
<evidence type="ECO:0000313" key="3">
    <source>
        <dbReference type="EMBL" id="TKI93469.1"/>
    </source>
</evidence>
<feature type="non-terminal residue" evidence="3">
    <location>
        <position position="1"/>
    </location>
</feature>
<accession>A0A9X9F3E8</accession>
<name>A0A9X9F3E8_BACCE</name>
<dbReference type="InterPro" id="IPR013693">
    <property type="entry name" value="SpoIID/LytB_N"/>
</dbReference>
<feature type="non-terminal residue" evidence="3">
    <location>
        <position position="172"/>
    </location>
</feature>
<dbReference type="EMBL" id="SZOH01002731">
    <property type="protein sequence ID" value="TKI93469.1"/>
    <property type="molecule type" value="Genomic_DNA"/>
</dbReference>
<reference evidence="3 4" key="1">
    <citation type="journal article" date="2019" name="Environ. Microbiol.">
        <title>An active ?-lactamase is a part of an orchestrated cell wall stress resistance network of Bacillus subtilis and related rhizosphere species.</title>
        <authorList>
            <person name="Bucher T."/>
            <person name="Keren-Paz A."/>
            <person name="Hausser J."/>
            <person name="Olender T."/>
            <person name="Cytryn E."/>
            <person name="Kolodkin-Gal I."/>
        </authorList>
    </citation>
    <scope>NUCLEOTIDE SEQUENCE [LARGE SCALE GENOMIC DNA]</scope>
    <source>
        <strain evidence="3 4">I32</strain>
    </source>
</reference>
<dbReference type="Pfam" id="PF08486">
    <property type="entry name" value="SpoIID"/>
    <property type="match status" value="1"/>
</dbReference>
<proteinExistence type="predicted"/>
<feature type="region of interest" description="Disordered" evidence="1">
    <location>
        <begin position="18"/>
        <end position="39"/>
    </location>
</feature>
<feature type="compositionally biased region" description="Low complexity" evidence="1">
    <location>
        <begin position="18"/>
        <end position="27"/>
    </location>
</feature>
<evidence type="ECO:0000259" key="2">
    <source>
        <dbReference type="Pfam" id="PF08486"/>
    </source>
</evidence>
<feature type="domain" description="Sporulation stage II protein D amidase enhancer LytB N-terminal" evidence="2">
    <location>
        <begin position="66"/>
        <end position="129"/>
    </location>
</feature>
<evidence type="ECO:0000256" key="1">
    <source>
        <dbReference type="SAM" id="MobiDB-lite"/>
    </source>
</evidence>
<dbReference type="Proteomes" id="UP000308444">
    <property type="component" value="Unassembled WGS sequence"/>
</dbReference>
<gene>
    <name evidence="3" type="ORF">FC695_29970</name>
</gene>
<feature type="compositionally biased region" description="Basic and acidic residues" evidence="1">
    <location>
        <begin position="28"/>
        <end position="39"/>
    </location>
</feature>
<comment type="caution">
    <text evidence="3">The sequence shown here is derived from an EMBL/GenBank/DDBJ whole genome shotgun (WGS) entry which is preliminary data.</text>
</comment>
<evidence type="ECO:0000313" key="4">
    <source>
        <dbReference type="Proteomes" id="UP000308444"/>
    </source>
</evidence>